<gene>
    <name evidence="1" type="ORF">M430DRAFT_32937</name>
</gene>
<dbReference type="EMBL" id="KZ679007">
    <property type="protein sequence ID" value="PSS25105.1"/>
    <property type="molecule type" value="Genomic_DNA"/>
</dbReference>
<dbReference type="Proteomes" id="UP000241818">
    <property type="component" value="Unassembled WGS sequence"/>
</dbReference>
<accession>A0A2T3B9U7</accession>
<evidence type="ECO:0000313" key="1">
    <source>
        <dbReference type="EMBL" id="PSS25105.1"/>
    </source>
</evidence>
<organism evidence="1 2">
    <name type="scientific">Amorphotheca resinae ATCC 22711</name>
    <dbReference type="NCBI Taxonomy" id="857342"/>
    <lineage>
        <taxon>Eukaryota</taxon>
        <taxon>Fungi</taxon>
        <taxon>Dikarya</taxon>
        <taxon>Ascomycota</taxon>
        <taxon>Pezizomycotina</taxon>
        <taxon>Leotiomycetes</taxon>
        <taxon>Helotiales</taxon>
        <taxon>Amorphothecaceae</taxon>
        <taxon>Amorphotheca</taxon>
    </lineage>
</organism>
<sequence length="54" mass="6317">MRSKGLILVDHMREMDGWMDGWVDYRGWMDTRCAGESSGRYVMQGNKQDVLYGQ</sequence>
<dbReference type="RefSeq" id="XP_024723704.1">
    <property type="nucleotide sequence ID" value="XM_024866259.1"/>
</dbReference>
<reference evidence="1 2" key="1">
    <citation type="journal article" date="2018" name="New Phytol.">
        <title>Comparative genomics and transcriptomics depict ericoid mycorrhizal fungi as versatile saprotrophs and plant mutualists.</title>
        <authorList>
            <person name="Martino E."/>
            <person name="Morin E."/>
            <person name="Grelet G.A."/>
            <person name="Kuo A."/>
            <person name="Kohler A."/>
            <person name="Daghino S."/>
            <person name="Barry K.W."/>
            <person name="Cichocki N."/>
            <person name="Clum A."/>
            <person name="Dockter R.B."/>
            <person name="Hainaut M."/>
            <person name="Kuo R.C."/>
            <person name="LaButti K."/>
            <person name="Lindahl B.D."/>
            <person name="Lindquist E.A."/>
            <person name="Lipzen A."/>
            <person name="Khouja H.R."/>
            <person name="Magnuson J."/>
            <person name="Murat C."/>
            <person name="Ohm R.A."/>
            <person name="Singer S.W."/>
            <person name="Spatafora J.W."/>
            <person name="Wang M."/>
            <person name="Veneault-Fourrey C."/>
            <person name="Henrissat B."/>
            <person name="Grigoriev I.V."/>
            <person name="Martin F.M."/>
            <person name="Perotto S."/>
        </authorList>
    </citation>
    <scope>NUCLEOTIDE SEQUENCE [LARGE SCALE GENOMIC DNA]</scope>
    <source>
        <strain evidence="1 2">ATCC 22711</strain>
    </source>
</reference>
<evidence type="ECO:0000313" key="2">
    <source>
        <dbReference type="Proteomes" id="UP000241818"/>
    </source>
</evidence>
<protein>
    <submittedName>
        <fullName evidence="1">Uncharacterized protein</fullName>
    </submittedName>
</protein>
<keyword evidence="2" id="KW-1185">Reference proteome</keyword>
<dbReference type="AlphaFoldDB" id="A0A2T3B9U7"/>
<dbReference type="GeneID" id="36574340"/>
<dbReference type="InParanoid" id="A0A2T3B9U7"/>
<name>A0A2T3B9U7_AMORE</name>
<proteinExistence type="predicted"/>